<dbReference type="Proteomes" id="UP000259030">
    <property type="component" value="Plasmid pDFI3"/>
</dbReference>
<reference evidence="2 3" key="1">
    <citation type="submission" date="2017-05" db="EMBL/GenBank/DDBJ databases">
        <title>The complete genome sequence of Deinococcus ficus isolated from the rhizosphere of the Ficus religiosa L. in Taiwan.</title>
        <authorList>
            <person name="Wu K.-M."/>
            <person name="Liao T.-L."/>
            <person name="Liu Y.-M."/>
            <person name="Young C.-C."/>
            <person name="Tsai S.-F."/>
        </authorList>
    </citation>
    <scope>NUCLEOTIDE SEQUENCE [LARGE SCALE GENOMIC DNA]</scope>
    <source>
        <strain evidence="2 3">CC-FR2-10</strain>
        <plasmid evidence="3">pdfi3</plasmid>
    </source>
</reference>
<sequence>MKAYQREVTVEIRADGSPRQLYWEGRAYPVQVVLDRWRAGGRWWQGEEIRDCYLVQAGPLVAELHHEAVSGGTWWLARLQD</sequence>
<proteinExistence type="predicted"/>
<gene>
    <name evidence="2" type="ORF">DFI_19965</name>
</gene>
<dbReference type="STRING" id="317577.GCA_000419625_03672"/>
<name>A0A221T3Q0_9DEIO</name>
<dbReference type="AlphaFoldDB" id="A0A221T3Q0"/>
<dbReference type="InterPro" id="IPR045443">
    <property type="entry name" value="DUF6504"/>
</dbReference>
<dbReference type="RefSeq" id="WP_027464398.1">
    <property type="nucleotide sequence ID" value="NZ_CP021084.1"/>
</dbReference>
<dbReference type="Pfam" id="PF20114">
    <property type="entry name" value="DUF6504"/>
    <property type="match status" value="1"/>
</dbReference>
<geneLocation type="plasmid" evidence="3">
    <name>pdfi3</name>
</geneLocation>
<accession>A0A221T3Q0</accession>
<feature type="domain" description="DUF6504" evidence="1">
    <location>
        <begin position="9"/>
        <end position="81"/>
    </location>
</feature>
<keyword evidence="3" id="KW-1185">Reference proteome</keyword>
<evidence type="ECO:0000259" key="1">
    <source>
        <dbReference type="Pfam" id="PF20114"/>
    </source>
</evidence>
<dbReference type="KEGG" id="dfc:DFI_19965"/>
<dbReference type="EMBL" id="CP021084">
    <property type="protein sequence ID" value="ASN83471.1"/>
    <property type="molecule type" value="Genomic_DNA"/>
</dbReference>
<evidence type="ECO:0000313" key="2">
    <source>
        <dbReference type="EMBL" id="ASN83471.1"/>
    </source>
</evidence>
<protein>
    <recommendedName>
        <fullName evidence="1">DUF6504 domain-containing protein</fullName>
    </recommendedName>
</protein>
<organism evidence="2 3">
    <name type="scientific">Deinococcus ficus</name>
    <dbReference type="NCBI Taxonomy" id="317577"/>
    <lineage>
        <taxon>Bacteria</taxon>
        <taxon>Thermotogati</taxon>
        <taxon>Deinococcota</taxon>
        <taxon>Deinococci</taxon>
        <taxon>Deinococcales</taxon>
        <taxon>Deinococcaceae</taxon>
        <taxon>Deinococcus</taxon>
    </lineage>
</organism>
<keyword evidence="2" id="KW-0614">Plasmid</keyword>
<evidence type="ECO:0000313" key="3">
    <source>
        <dbReference type="Proteomes" id="UP000259030"/>
    </source>
</evidence>